<reference evidence="1 2" key="2">
    <citation type="submission" date="2016-08" db="EMBL/GenBank/DDBJ databases">
        <title>Pervasive Adenine N6-methylation of Active Genes in Fungi.</title>
        <authorList>
            <consortium name="DOE Joint Genome Institute"/>
            <person name="Mondo S.J."/>
            <person name="Dannebaum R.O."/>
            <person name="Kuo R.C."/>
            <person name="Labutti K."/>
            <person name="Haridas S."/>
            <person name="Kuo A."/>
            <person name="Salamov A."/>
            <person name="Ahrendt S.R."/>
            <person name="Lipzen A."/>
            <person name="Sullivan W."/>
            <person name="Andreopoulos W.B."/>
            <person name="Clum A."/>
            <person name="Lindquist E."/>
            <person name="Daum C."/>
            <person name="Ramamoorthy G.K."/>
            <person name="Gryganskyi A."/>
            <person name="Culley D."/>
            <person name="Magnuson J.K."/>
            <person name="James T.Y."/>
            <person name="O'Malley M.A."/>
            <person name="Stajich J.E."/>
            <person name="Spatafora J.W."/>
            <person name="Visel A."/>
            <person name="Grigoriev I.V."/>
        </authorList>
    </citation>
    <scope>NUCLEOTIDE SEQUENCE [LARGE SCALE GENOMIC DNA]</scope>
    <source>
        <strain evidence="1 2">S4</strain>
    </source>
</reference>
<feature type="non-terminal residue" evidence="1">
    <location>
        <position position="84"/>
    </location>
</feature>
<comment type="caution">
    <text evidence="1">The sequence shown here is derived from an EMBL/GenBank/DDBJ whole genome shotgun (WGS) entry which is preliminary data.</text>
</comment>
<sequence>SALAATNGKCTGKTGICISTSTCGDYDGSYVSGKCPNDPSDIKCCDDIPCKADDGRTGSCMFTDECGGDTVSGKCPGGSNFKCC</sequence>
<accession>A0A1Y1VZX7</accession>
<feature type="non-terminal residue" evidence="1">
    <location>
        <position position="1"/>
    </location>
</feature>
<gene>
    <name evidence="1" type="ORF">BCR32DRAFT_178062</name>
</gene>
<dbReference type="AlphaFoldDB" id="A0A1Y1VZX7"/>
<reference evidence="1 2" key="1">
    <citation type="submission" date="2016-08" db="EMBL/GenBank/DDBJ databases">
        <title>A Parts List for Fungal Cellulosomes Revealed by Comparative Genomics.</title>
        <authorList>
            <consortium name="DOE Joint Genome Institute"/>
            <person name="Haitjema C.H."/>
            <person name="Gilmore S.P."/>
            <person name="Henske J.K."/>
            <person name="Solomon K.V."/>
            <person name="De Groot R."/>
            <person name="Kuo A."/>
            <person name="Mondo S.J."/>
            <person name="Salamov A.A."/>
            <person name="Labutti K."/>
            <person name="Zhao Z."/>
            <person name="Chiniquy J."/>
            <person name="Barry K."/>
            <person name="Brewer H.M."/>
            <person name="Purvine S.O."/>
            <person name="Wright A.T."/>
            <person name="Boxma B."/>
            <person name="Van Alen T."/>
            <person name="Hackstein J.H."/>
            <person name="Baker S.E."/>
            <person name="Grigoriev I.V."/>
            <person name="O'Malley M.A."/>
        </authorList>
    </citation>
    <scope>NUCLEOTIDE SEQUENCE [LARGE SCALE GENOMIC DNA]</scope>
    <source>
        <strain evidence="1 2">S4</strain>
    </source>
</reference>
<name>A0A1Y1VZX7_9FUNG</name>
<evidence type="ECO:0000313" key="1">
    <source>
        <dbReference type="EMBL" id="ORX66404.1"/>
    </source>
</evidence>
<keyword evidence="2" id="KW-1185">Reference proteome</keyword>
<protein>
    <submittedName>
        <fullName evidence="1">Uncharacterized protein</fullName>
    </submittedName>
</protein>
<dbReference type="EMBL" id="MCFG01000444">
    <property type="protein sequence ID" value="ORX66404.1"/>
    <property type="molecule type" value="Genomic_DNA"/>
</dbReference>
<dbReference type="OrthoDB" id="2133745at2759"/>
<evidence type="ECO:0000313" key="2">
    <source>
        <dbReference type="Proteomes" id="UP000193944"/>
    </source>
</evidence>
<proteinExistence type="predicted"/>
<dbReference type="Proteomes" id="UP000193944">
    <property type="component" value="Unassembled WGS sequence"/>
</dbReference>
<organism evidence="1 2">
    <name type="scientific">Anaeromyces robustus</name>
    <dbReference type="NCBI Taxonomy" id="1754192"/>
    <lineage>
        <taxon>Eukaryota</taxon>
        <taxon>Fungi</taxon>
        <taxon>Fungi incertae sedis</taxon>
        <taxon>Chytridiomycota</taxon>
        <taxon>Chytridiomycota incertae sedis</taxon>
        <taxon>Neocallimastigomycetes</taxon>
        <taxon>Neocallimastigales</taxon>
        <taxon>Neocallimastigaceae</taxon>
        <taxon>Anaeromyces</taxon>
    </lineage>
</organism>